<comment type="caution">
    <text evidence="2">The sequence shown here is derived from an EMBL/GenBank/DDBJ whole genome shotgun (WGS) entry which is preliminary data.</text>
</comment>
<dbReference type="Gene3D" id="3.40.190.10">
    <property type="entry name" value="Periplasmic binding protein-like II"/>
    <property type="match status" value="2"/>
</dbReference>
<dbReference type="Proteomes" id="UP001149140">
    <property type="component" value="Unassembled WGS sequence"/>
</dbReference>
<sequence>MTGRMTGARKRAGVIAVGAGIVASLAFAAPSFAAPPAAGANCQPNGRIAAGGATLANNAQRIVFEPAFRREICGPVPGGPTDANNEPNSDTRMVLYNYVGRPTGSGSGINGAQCRADAFEGSDVPYTTAQLALLRAAKPATTDPNCSLFQSLTVPFAPQPAYPDASDATTVGIMSFPLAGSAVAIGYNLTAAACGGSTPPASIQLDSLQASRLFGGDTATWNDAALVAIQPVGSTLANCAVGVSRFARLDNSGTTTIFKSYLNKADGARALCDGTTWSARSGQNGSNFPSGGTCTPVSYVSGNPAVIDATAGTVGGLGYGDLSDWRVRQPQLGLASVRNQANDAYVSPLAGLGSNCSFAGASLPAGGANGAVGIAGNAWASDLPPATNKSDVTFVGAGYPICGFTFGLVRPGLSAGAGTGAVARLSDNQRRTLYSYLLFALSPTTQAQLSANFYAPVPATFLTSIRTGYNSNF</sequence>
<dbReference type="RefSeq" id="WP_270043095.1">
    <property type="nucleotide sequence ID" value="NZ_JAPDOD010000028.1"/>
</dbReference>
<proteinExistence type="predicted"/>
<keyword evidence="1" id="KW-0732">Signal</keyword>
<dbReference type="PANTHER" id="PTHR42996:SF1">
    <property type="entry name" value="PHOSPHATE-BINDING PROTEIN PSTS"/>
    <property type="match status" value="1"/>
</dbReference>
<dbReference type="PANTHER" id="PTHR42996">
    <property type="entry name" value="PHOSPHATE-BINDING PROTEIN PSTS"/>
    <property type="match status" value="1"/>
</dbReference>
<organism evidence="2 3">
    <name type="scientific">Solirubrobacter ginsenosidimutans</name>
    <dbReference type="NCBI Taxonomy" id="490573"/>
    <lineage>
        <taxon>Bacteria</taxon>
        <taxon>Bacillati</taxon>
        <taxon>Actinomycetota</taxon>
        <taxon>Thermoleophilia</taxon>
        <taxon>Solirubrobacterales</taxon>
        <taxon>Solirubrobacteraceae</taxon>
        <taxon>Solirubrobacter</taxon>
    </lineage>
</organism>
<dbReference type="AlphaFoldDB" id="A0A9X3S3W7"/>
<feature type="signal peptide" evidence="1">
    <location>
        <begin position="1"/>
        <end position="28"/>
    </location>
</feature>
<dbReference type="SUPFAM" id="SSF53850">
    <property type="entry name" value="Periplasmic binding protein-like II"/>
    <property type="match status" value="1"/>
</dbReference>
<name>A0A9X3S3W7_9ACTN</name>
<dbReference type="InterPro" id="IPR050962">
    <property type="entry name" value="Phosphate-bind_PstS"/>
</dbReference>
<reference evidence="2" key="1">
    <citation type="submission" date="2022-10" db="EMBL/GenBank/DDBJ databases">
        <title>The WGS of Solirubrobacter ginsenosidimutans DSM 21036.</title>
        <authorList>
            <person name="Jiang Z."/>
        </authorList>
    </citation>
    <scope>NUCLEOTIDE SEQUENCE</scope>
    <source>
        <strain evidence="2">DSM 21036</strain>
    </source>
</reference>
<evidence type="ECO:0000313" key="2">
    <source>
        <dbReference type="EMBL" id="MDA0163847.1"/>
    </source>
</evidence>
<keyword evidence="3" id="KW-1185">Reference proteome</keyword>
<evidence type="ECO:0000313" key="3">
    <source>
        <dbReference type="Proteomes" id="UP001149140"/>
    </source>
</evidence>
<accession>A0A9X3S3W7</accession>
<gene>
    <name evidence="2" type="ORF">OM076_26490</name>
</gene>
<dbReference type="EMBL" id="JAPDOD010000028">
    <property type="protein sequence ID" value="MDA0163847.1"/>
    <property type="molecule type" value="Genomic_DNA"/>
</dbReference>
<feature type="chain" id="PRO_5040871872" evidence="1">
    <location>
        <begin position="29"/>
        <end position="473"/>
    </location>
</feature>
<evidence type="ECO:0000256" key="1">
    <source>
        <dbReference type="SAM" id="SignalP"/>
    </source>
</evidence>
<protein>
    <submittedName>
        <fullName evidence="2">Substrate-binding domain-containing protein</fullName>
    </submittedName>
</protein>